<keyword evidence="2" id="KW-0288">FMN</keyword>
<dbReference type="Proteomes" id="UP000538929">
    <property type="component" value="Unassembled WGS sequence"/>
</dbReference>
<keyword evidence="1" id="KW-0285">Flavoprotein</keyword>
<dbReference type="GO" id="GO:0052873">
    <property type="term" value="F:FMN reductase (NADPH) activity"/>
    <property type="evidence" value="ECO:0007669"/>
    <property type="project" value="UniProtKB-EC"/>
</dbReference>
<evidence type="ECO:0000256" key="3">
    <source>
        <dbReference type="ARBA" id="ARBA00023002"/>
    </source>
</evidence>
<proteinExistence type="predicted"/>
<keyword evidence="3 5" id="KW-0560">Oxidoreductase</keyword>
<dbReference type="InterPro" id="IPR029039">
    <property type="entry name" value="Flavoprotein-like_sf"/>
</dbReference>
<dbReference type="SUPFAM" id="SSF52218">
    <property type="entry name" value="Flavoproteins"/>
    <property type="match status" value="1"/>
</dbReference>
<dbReference type="InterPro" id="IPR005025">
    <property type="entry name" value="FMN_Rdtase-like_dom"/>
</dbReference>
<dbReference type="PANTHER" id="PTHR43408:SF1">
    <property type="entry name" value="FMN REDUCTASE (NADPH)"/>
    <property type="match status" value="1"/>
</dbReference>
<gene>
    <name evidence="5" type="primary">ssuE</name>
    <name evidence="5" type="ORF">FNQ90_07420</name>
</gene>
<dbReference type="PANTHER" id="PTHR43408">
    <property type="entry name" value="FMN REDUCTASE (NADPH)"/>
    <property type="match status" value="1"/>
</dbReference>
<dbReference type="InterPro" id="IPR051814">
    <property type="entry name" value="NAD(P)H-dep_FMN_reductase"/>
</dbReference>
<sequence>MSAVFAVSGSPSERSRTSLLVHHVIERLSLTGFDAAHLAVRDLPAEDLLHGRADAPAVRAAVDAVALADGLIVATPLYKASYSGLLKTFLDLLPQSTLTGKTVLPLVTGGTRSHLLAIDYALRPVLVALGARHVVGGCFVLDRDIEPGAAGGVTLAAEAELRLFDVLDHFIEALPAAGASLAPSLP</sequence>
<keyword evidence="6" id="KW-1185">Reference proteome</keyword>
<dbReference type="RefSeq" id="WP_182605601.1">
    <property type="nucleotide sequence ID" value="NZ_VKHT01000146.1"/>
</dbReference>
<dbReference type="AlphaFoldDB" id="A0A7W3Y0R8"/>
<reference evidence="6" key="1">
    <citation type="submission" date="2019-10" db="EMBL/GenBank/DDBJ databases">
        <title>Streptomyces sp. nov., a novel actinobacterium isolated from alkaline environment.</title>
        <authorList>
            <person name="Golinska P."/>
        </authorList>
    </citation>
    <scope>NUCLEOTIDE SEQUENCE [LARGE SCALE GENOMIC DNA]</scope>
    <source>
        <strain evidence="6">DSM 42118</strain>
    </source>
</reference>
<dbReference type="Gene3D" id="3.40.50.360">
    <property type="match status" value="1"/>
</dbReference>
<evidence type="ECO:0000313" key="6">
    <source>
        <dbReference type="Proteomes" id="UP000538929"/>
    </source>
</evidence>
<name>A0A7W3Y0R8_9ACTN</name>
<dbReference type="EMBL" id="VKHT01000146">
    <property type="protein sequence ID" value="MBB0243939.1"/>
    <property type="molecule type" value="Genomic_DNA"/>
</dbReference>
<protein>
    <submittedName>
        <fullName evidence="5">NADPH-dependent FMN reductase</fullName>
        <ecNumber evidence="5">1.5.1.38</ecNumber>
    </submittedName>
</protein>
<dbReference type="InterPro" id="IPR020048">
    <property type="entry name" value="NADPH-dep_FMN_reduc_SsuE"/>
</dbReference>
<feature type="domain" description="NADPH-dependent FMN reductase-like" evidence="4">
    <location>
        <begin position="4"/>
        <end position="143"/>
    </location>
</feature>
<accession>A0A7W3Y0R8</accession>
<evidence type="ECO:0000259" key="4">
    <source>
        <dbReference type="Pfam" id="PF03358"/>
    </source>
</evidence>
<organism evidence="5 6">
    <name type="scientific">Streptomyces alkaliphilus</name>
    <dbReference type="NCBI Taxonomy" id="1472722"/>
    <lineage>
        <taxon>Bacteria</taxon>
        <taxon>Bacillati</taxon>
        <taxon>Actinomycetota</taxon>
        <taxon>Actinomycetes</taxon>
        <taxon>Kitasatosporales</taxon>
        <taxon>Streptomycetaceae</taxon>
        <taxon>Streptomyces</taxon>
    </lineage>
</organism>
<dbReference type="EC" id="1.5.1.38" evidence="5"/>
<dbReference type="NCBIfam" id="TIGR03567">
    <property type="entry name" value="FMN_reduc_SsuE"/>
    <property type="match status" value="1"/>
</dbReference>
<comment type="caution">
    <text evidence="5">The sequence shown here is derived from an EMBL/GenBank/DDBJ whole genome shotgun (WGS) entry which is preliminary data.</text>
</comment>
<evidence type="ECO:0000256" key="2">
    <source>
        <dbReference type="ARBA" id="ARBA00022643"/>
    </source>
</evidence>
<dbReference type="GO" id="GO:0046306">
    <property type="term" value="P:alkanesulfonate catabolic process"/>
    <property type="evidence" value="ECO:0007669"/>
    <property type="project" value="InterPro"/>
</dbReference>
<evidence type="ECO:0000313" key="5">
    <source>
        <dbReference type="EMBL" id="MBB0243939.1"/>
    </source>
</evidence>
<dbReference type="Pfam" id="PF03358">
    <property type="entry name" value="FMN_red"/>
    <property type="match status" value="1"/>
</dbReference>
<evidence type="ECO:0000256" key="1">
    <source>
        <dbReference type="ARBA" id="ARBA00022630"/>
    </source>
</evidence>